<organism evidence="1 2">
    <name type="scientific">Catenibacillus scindens</name>
    <dbReference type="NCBI Taxonomy" id="673271"/>
    <lineage>
        <taxon>Bacteria</taxon>
        <taxon>Bacillati</taxon>
        <taxon>Bacillota</taxon>
        <taxon>Clostridia</taxon>
        <taxon>Lachnospirales</taxon>
        <taxon>Lachnospiraceae</taxon>
        <taxon>Catenibacillus</taxon>
    </lineage>
</organism>
<dbReference type="RefSeq" id="WP_183773135.1">
    <property type="nucleotide sequence ID" value="NZ_JACHFW010000005.1"/>
</dbReference>
<keyword evidence="2" id="KW-1185">Reference proteome</keyword>
<comment type="caution">
    <text evidence="1">The sequence shown here is derived from an EMBL/GenBank/DDBJ whole genome shotgun (WGS) entry which is preliminary data.</text>
</comment>
<reference evidence="1 2" key="1">
    <citation type="submission" date="2020-08" db="EMBL/GenBank/DDBJ databases">
        <title>Genomic Encyclopedia of Type Strains, Phase IV (KMG-IV): sequencing the most valuable type-strain genomes for metagenomic binning, comparative biology and taxonomic classification.</title>
        <authorList>
            <person name="Goeker M."/>
        </authorList>
    </citation>
    <scope>NUCLEOTIDE SEQUENCE [LARGE SCALE GENOMIC DNA]</scope>
    <source>
        <strain evidence="1 2">DSM 106146</strain>
    </source>
</reference>
<dbReference type="Proteomes" id="UP000543642">
    <property type="component" value="Unassembled WGS sequence"/>
</dbReference>
<dbReference type="PROSITE" id="PS51257">
    <property type="entry name" value="PROKAR_LIPOPROTEIN"/>
    <property type="match status" value="1"/>
</dbReference>
<accession>A0A7W8HB84</accession>
<dbReference type="AlphaFoldDB" id="A0A7W8HB84"/>
<evidence type="ECO:0000313" key="2">
    <source>
        <dbReference type="Proteomes" id="UP000543642"/>
    </source>
</evidence>
<sequence length="407" mass="47012">MKRIVSICFFICTMAGISACTENRENTEIFSNGKSRIENESQTPETVADTERLRIESYENGGILTVKPEPNGIKDVLELTDENTVDFYYWSDEIAIVGKGEDNHTYYGPVSETKTLYFYDLSRGEIIDQFNTIEGVFVFSAVPWEDGILYTTMPENMDYSDTGQQWQVVYVDHESQQIVDSGMCRTTPMGRYIPWVKMSGETPVYVYENVEGDTQYSCGLKGIALYKDEIIVHSLDIYEGTDKKLMDSNFRSNGDEFCYALELPETTQILYVVRNLKEVLGELLVDPYIGHCEMTDNYFIYVNDPQDGKGWCMVAYDFENDTRVVSRTGKQMYRFRSTGEHFFCVDDYFNLFYGTITSEGITLQTVDMGEEFNNEPLFCYPLNEKEMFIVFMHDDGTDSYWNCQIQF</sequence>
<dbReference type="EMBL" id="JACHFW010000005">
    <property type="protein sequence ID" value="MBB5264507.1"/>
    <property type="molecule type" value="Genomic_DNA"/>
</dbReference>
<proteinExistence type="predicted"/>
<evidence type="ECO:0008006" key="3">
    <source>
        <dbReference type="Google" id="ProtNLM"/>
    </source>
</evidence>
<protein>
    <recommendedName>
        <fullName evidence="3">Lipoprotein</fullName>
    </recommendedName>
</protein>
<gene>
    <name evidence="1" type="ORF">HNP82_001634</name>
</gene>
<name>A0A7W8HB84_9FIRM</name>
<evidence type="ECO:0000313" key="1">
    <source>
        <dbReference type="EMBL" id="MBB5264507.1"/>
    </source>
</evidence>